<keyword evidence="1" id="KW-0812">Transmembrane</keyword>
<comment type="caution">
    <text evidence="2">The sequence shown here is derived from an EMBL/GenBank/DDBJ whole genome shotgun (WGS) entry which is preliminary data.</text>
</comment>
<dbReference type="OrthoDB" id="1492993at2"/>
<dbReference type="Proteomes" id="UP000260351">
    <property type="component" value="Unassembled WGS sequence"/>
</dbReference>
<gene>
    <name evidence="2" type="ORF">DZC52_07170</name>
</gene>
<reference evidence="2 3" key="1">
    <citation type="submission" date="2018-08" db="EMBL/GenBank/DDBJ databases">
        <title>Wenzhouxiangella salilacus sp. nov., a novel bacterium isolated from a saline lake in Xinjiang Province, China.</title>
        <authorList>
            <person name="Han S."/>
        </authorList>
    </citation>
    <scope>NUCLEOTIDE SEQUENCE [LARGE SCALE GENOMIC DNA]</scope>
    <source>
        <strain evidence="2 3">XDB06</strain>
    </source>
</reference>
<keyword evidence="1" id="KW-1133">Transmembrane helix</keyword>
<name>A0A3E1K993_9GAMM</name>
<keyword evidence="1" id="KW-0472">Membrane</keyword>
<accession>A0A3E1K993</accession>
<dbReference type="RefSeq" id="WP_116650445.1">
    <property type="nucleotide sequence ID" value="NZ_QUZK01000033.1"/>
</dbReference>
<dbReference type="AlphaFoldDB" id="A0A3E1K993"/>
<sequence>MNRSSARRPWHQHFETVGSITAIVVGVAALFVSFDQSRVMREEIRASIWPALQVDGFASLENGTLAIGLSVQNAGVGPALVERVTIRHDDSPVEDLDALRALMPPGADLSRTSLTGRVVAAGASVRPFELRYPAEESDDAIDVLNRLLSRWSAEVCYCSTLGQCWVASDDPGAPTMVDSCEGQPGGDF</sequence>
<feature type="transmembrane region" description="Helical" evidence="1">
    <location>
        <begin position="16"/>
        <end position="34"/>
    </location>
</feature>
<organism evidence="2 3">
    <name type="scientific">Wenzhouxiangella sediminis</name>
    <dbReference type="NCBI Taxonomy" id="1792836"/>
    <lineage>
        <taxon>Bacteria</taxon>
        <taxon>Pseudomonadati</taxon>
        <taxon>Pseudomonadota</taxon>
        <taxon>Gammaproteobacteria</taxon>
        <taxon>Chromatiales</taxon>
        <taxon>Wenzhouxiangellaceae</taxon>
        <taxon>Wenzhouxiangella</taxon>
    </lineage>
</organism>
<evidence type="ECO:0000313" key="2">
    <source>
        <dbReference type="EMBL" id="RFF30704.1"/>
    </source>
</evidence>
<protein>
    <submittedName>
        <fullName evidence="2">Uncharacterized protein</fullName>
    </submittedName>
</protein>
<proteinExistence type="predicted"/>
<keyword evidence="3" id="KW-1185">Reference proteome</keyword>
<dbReference type="EMBL" id="QUZK01000033">
    <property type="protein sequence ID" value="RFF30704.1"/>
    <property type="molecule type" value="Genomic_DNA"/>
</dbReference>
<evidence type="ECO:0000256" key="1">
    <source>
        <dbReference type="SAM" id="Phobius"/>
    </source>
</evidence>
<evidence type="ECO:0000313" key="3">
    <source>
        <dbReference type="Proteomes" id="UP000260351"/>
    </source>
</evidence>